<organism evidence="1">
    <name type="scientific">mine drainage metagenome</name>
    <dbReference type="NCBI Taxonomy" id="410659"/>
    <lineage>
        <taxon>unclassified sequences</taxon>
        <taxon>metagenomes</taxon>
        <taxon>ecological metagenomes</taxon>
    </lineage>
</organism>
<accession>E6PCT3</accession>
<proteinExistence type="predicted"/>
<dbReference type="AlphaFoldDB" id="E6PCT3"/>
<comment type="caution">
    <text evidence="1">The sequence shown here is derived from an EMBL/GenBank/DDBJ whole genome shotgun (WGS) entry which is preliminary data.</text>
</comment>
<reference evidence="1" key="1">
    <citation type="submission" date="2009-10" db="EMBL/GenBank/DDBJ databases">
        <title>Diversity of trophic interactions inside an arsenic-rich microbial ecosystem.</title>
        <authorList>
            <person name="Bertin P.N."/>
            <person name="Heinrich-Salmeron A."/>
            <person name="Pelletier E."/>
            <person name="Goulhen-Chollet F."/>
            <person name="Arsene-Ploetze F."/>
            <person name="Gallien S."/>
            <person name="Calteau A."/>
            <person name="Vallenet D."/>
            <person name="Casiot C."/>
            <person name="Chane-Woon-Ming B."/>
            <person name="Giloteaux L."/>
            <person name="Barakat M."/>
            <person name="Bonnefoy V."/>
            <person name="Bruneel O."/>
            <person name="Chandler M."/>
            <person name="Cleiss J."/>
            <person name="Duran R."/>
            <person name="Elbaz-Poulichet F."/>
            <person name="Fonknechten N."/>
            <person name="Lauga B."/>
            <person name="Mornico D."/>
            <person name="Ortet P."/>
            <person name="Schaeffer C."/>
            <person name="Siguier P."/>
            <person name="Alexander Thil Smith A."/>
            <person name="Van Dorsselaer A."/>
            <person name="Weissenbach J."/>
            <person name="Medigue C."/>
            <person name="Le Paslier D."/>
        </authorList>
    </citation>
    <scope>NUCLEOTIDE SEQUENCE</scope>
</reference>
<sequence>MTTLQQQAVAAGFLHVLGASPNLYSELEKISKHDTAAVGAFIAKTLGLAQPPNASDLAAMAAYADDALHDQAEKIKESGLAAPTTVGMMFFMQPG</sequence>
<evidence type="ECO:0000313" key="1">
    <source>
        <dbReference type="EMBL" id="CBH74267.1"/>
    </source>
</evidence>
<dbReference type="EMBL" id="CABL01000001">
    <property type="protein sequence ID" value="CBH74267.1"/>
    <property type="molecule type" value="Genomic_DNA"/>
</dbReference>
<gene>
    <name evidence="1" type="ORF">CARN1_2154</name>
</gene>
<protein>
    <submittedName>
        <fullName evidence="1">Uncharacterized protein</fullName>
    </submittedName>
</protein>
<name>E6PCT3_9ZZZZ</name>